<sequence length="300" mass="31385">MTVESQSQHHNTAASPRSIPEEPAAVTTTVASSVVVSSSPSNKDTFTAKKHRHHLSSLSPIKTMGNAKLSLDGSQRTPDSAPDVFGRADTGADRSFANVRLSRPPSAHVHDNQSVGSVFSASLYNLIGLGQGNGATTVAAVPDPTTSFDAYREGSIVRRISFTAVANTDSRAGSRNSSSSSTFGQKQSMQTRRVSEAGKSHLSRPYDLPSPNESLQSLAPHSSRLSTREGSNSTEGKGGSAFSLQVDLGRFVSPKSPLAPEASVTDASVYTPRDSRRISASPASSNSSNDFASAIGDYGS</sequence>
<organism evidence="1 2">
    <name type="scientific">Spiromyces aspiralis</name>
    <dbReference type="NCBI Taxonomy" id="68401"/>
    <lineage>
        <taxon>Eukaryota</taxon>
        <taxon>Fungi</taxon>
        <taxon>Fungi incertae sedis</taxon>
        <taxon>Zoopagomycota</taxon>
        <taxon>Kickxellomycotina</taxon>
        <taxon>Kickxellomycetes</taxon>
        <taxon>Kickxellales</taxon>
        <taxon>Kickxellaceae</taxon>
        <taxon>Spiromyces</taxon>
    </lineage>
</organism>
<reference evidence="1" key="1">
    <citation type="submission" date="2022-06" db="EMBL/GenBank/DDBJ databases">
        <title>Phylogenomic reconstructions and comparative analyses of Kickxellomycotina fungi.</title>
        <authorList>
            <person name="Reynolds N.K."/>
            <person name="Stajich J.E."/>
            <person name="Barry K."/>
            <person name="Grigoriev I.V."/>
            <person name="Crous P."/>
            <person name="Smith M.E."/>
        </authorList>
    </citation>
    <scope>NUCLEOTIDE SEQUENCE</scope>
    <source>
        <strain evidence="1">RSA 2271</strain>
    </source>
</reference>
<accession>A0ACC1HCB3</accession>
<keyword evidence="2" id="KW-1185">Reference proteome</keyword>
<dbReference type="EMBL" id="JAMZIH010007486">
    <property type="protein sequence ID" value="KAJ1673030.1"/>
    <property type="molecule type" value="Genomic_DNA"/>
</dbReference>
<name>A0ACC1HCB3_9FUNG</name>
<proteinExistence type="predicted"/>
<gene>
    <name evidence="1" type="ORF">EV182_006021</name>
</gene>
<dbReference type="Proteomes" id="UP001145114">
    <property type="component" value="Unassembled WGS sequence"/>
</dbReference>
<comment type="caution">
    <text evidence="1">The sequence shown here is derived from an EMBL/GenBank/DDBJ whole genome shotgun (WGS) entry which is preliminary data.</text>
</comment>
<feature type="non-terminal residue" evidence="1">
    <location>
        <position position="300"/>
    </location>
</feature>
<protein>
    <submittedName>
        <fullName evidence="1">Uncharacterized protein</fullName>
    </submittedName>
</protein>
<evidence type="ECO:0000313" key="2">
    <source>
        <dbReference type="Proteomes" id="UP001145114"/>
    </source>
</evidence>
<evidence type="ECO:0000313" key="1">
    <source>
        <dbReference type="EMBL" id="KAJ1673030.1"/>
    </source>
</evidence>